<dbReference type="SUPFAM" id="SSF55811">
    <property type="entry name" value="Nudix"/>
    <property type="match status" value="1"/>
</dbReference>
<proteinExistence type="predicted"/>
<evidence type="ECO:0000313" key="5">
    <source>
        <dbReference type="Proteomes" id="UP001398420"/>
    </source>
</evidence>
<protein>
    <submittedName>
        <fullName evidence="4">NUDIX hydrolase</fullName>
        <ecNumber evidence="4">3.6.-.-</ecNumber>
    </submittedName>
</protein>
<dbReference type="PROSITE" id="PS51462">
    <property type="entry name" value="NUDIX"/>
    <property type="match status" value="1"/>
</dbReference>
<evidence type="ECO:0000256" key="2">
    <source>
        <dbReference type="ARBA" id="ARBA00022801"/>
    </source>
</evidence>
<dbReference type="Gene3D" id="3.90.79.10">
    <property type="entry name" value="Nucleoside Triphosphate Pyrophosphohydrolase"/>
    <property type="match status" value="1"/>
</dbReference>
<dbReference type="Proteomes" id="UP001398420">
    <property type="component" value="Unassembled WGS sequence"/>
</dbReference>
<dbReference type="PANTHER" id="PTHR11839:SF18">
    <property type="entry name" value="NUDIX HYDROLASE DOMAIN-CONTAINING PROTEIN"/>
    <property type="match status" value="1"/>
</dbReference>
<dbReference type="RefSeq" id="WP_087680124.1">
    <property type="nucleotide sequence ID" value="NZ_JBCEWA010000001.1"/>
</dbReference>
<comment type="caution">
    <text evidence="4">The sequence shown here is derived from an EMBL/GenBank/DDBJ whole genome shotgun (WGS) entry which is preliminary data.</text>
</comment>
<name>A0ABU9LJ74_9BACL</name>
<dbReference type="EC" id="3.6.-.-" evidence="4"/>
<dbReference type="InterPro" id="IPR000086">
    <property type="entry name" value="NUDIX_hydrolase_dom"/>
</dbReference>
<reference evidence="4 5" key="1">
    <citation type="submission" date="2024-04" db="EMBL/GenBank/DDBJ databases">
        <authorList>
            <person name="Wu Y.S."/>
            <person name="Zhang L."/>
        </authorList>
    </citation>
    <scope>NUCLEOTIDE SEQUENCE [LARGE SCALE GENOMIC DNA]</scope>
    <source>
        <strain evidence="4 5">KG-01</strain>
    </source>
</reference>
<evidence type="ECO:0000313" key="4">
    <source>
        <dbReference type="EMBL" id="MEL5987175.1"/>
    </source>
</evidence>
<keyword evidence="2 4" id="KW-0378">Hydrolase</keyword>
<dbReference type="EMBL" id="JBCEWA010000001">
    <property type="protein sequence ID" value="MEL5987175.1"/>
    <property type="molecule type" value="Genomic_DNA"/>
</dbReference>
<comment type="cofactor">
    <cofactor evidence="1">
        <name>Mg(2+)</name>
        <dbReference type="ChEBI" id="CHEBI:18420"/>
    </cofactor>
</comment>
<evidence type="ECO:0000259" key="3">
    <source>
        <dbReference type="PROSITE" id="PS51462"/>
    </source>
</evidence>
<dbReference type="InterPro" id="IPR020084">
    <property type="entry name" value="NUDIX_hydrolase_CS"/>
</dbReference>
<dbReference type="PANTHER" id="PTHR11839">
    <property type="entry name" value="UDP/ADP-SUGAR PYROPHOSPHATASE"/>
    <property type="match status" value="1"/>
</dbReference>
<dbReference type="GO" id="GO:0016787">
    <property type="term" value="F:hydrolase activity"/>
    <property type="evidence" value="ECO:0007669"/>
    <property type="project" value="UniProtKB-KW"/>
</dbReference>
<gene>
    <name evidence="4" type="ORF">AAF454_01900</name>
</gene>
<keyword evidence="5" id="KW-1185">Reference proteome</keyword>
<dbReference type="Pfam" id="PF00293">
    <property type="entry name" value="NUDIX"/>
    <property type="match status" value="1"/>
</dbReference>
<sequence length="184" mass="20747">MNKKFEEVTISSETIYEGRIIDVKKDQVRLPNGKTGTRELVKHPGAVGIIPITADGRLIVVEQYRKPLERSIVEIPAGKLEPGEEPAVTAVRELEEETGYGANDFTYLQTIATSPGFADEVIHLYIAKDLYKIEQPASPDEDEFVELMEISLEEAEEMMQDGRIYDAKTVIAVMWMRQNMSVNK</sequence>
<feature type="domain" description="Nudix hydrolase" evidence="3">
    <location>
        <begin position="42"/>
        <end position="172"/>
    </location>
</feature>
<accession>A0ABU9LJ74</accession>
<evidence type="ECO:0000256" key="1">
    <source>
        <dbReference type="ARBA" id="ARBA00001946"/>
    </source>
</evidence>
<dbReference type="PROSITE" id="PS00893">
    <property type="entry name" value="NUDIX_BOX"/>
    <property type="match status" value="1"/>
</dbReference>
<dbReference type="InterPro" id="IPR015797">
    <property type="entry name" value="NUDIX_hydrolase-like_dom_sf"/>
</dbReference>
<organism evidence="4 5">
    <name type="scientific">Kurthia gibsonii</name>
    <dbReference type="NCBI Taxonomy" id="33946"/>
    <lineage>
        <taxon>Bacteria</taxon>
        <taxon>Bacillati</taxon>
        <taxon>Bacillota</taxon>
        <taxon>Bacilli</taxon>
        <taxon>Bacillales</taxon>
        <taxon>Caryophanaceae</taxon>
        <taxon>Kurthia</taxon>
    </lineage>
</organism>